<evidence type="ECO:0000313" key="2">
    <source>
        <dbReference type="Proteomes" id="UP001234178"/>
    </source>
</evidence>
<reference evidence="1 2" key="1">
    <citation type="journal article" date="2023" name="Nucleic Acids Res.">
        <title>The hologenome of Daphnia magna reveals possible DNA methylation and microbiome-mediated evolution of the host genome.</title>
        <authorList>
            <person name="Chaturvedi A."/>
            <person name="Li X."/>
            <person name="Dhandapani V."/>
            <person name="Marshall H."/>
            <person name="Kissane S."/>
            <person name="Cuenca-Cambronero M."/>
            <person name="Asole G."/>
            <person name="Calvet F."/>
            <person name="Ruiz-Romero M."/>
            <person name="Marangio P."/>
            <person name="Guigo R."/>
            <person name="Rago D."/>
            <person name="Mirbahai L."/>
            <person name="Eastwood N."/>
            <person name="Colbourne J.K."/>
            <person name="Zhou J."/>
            <person name="Mallon E."/>
            <person name="Orsini L."/>
        </authorList>
    </citation>
    <scope>NUCLEOTIDE SEQUENCE [LARGE SCALE GENOMIC DNA]</scope>
    <source>
        <strain evidence="1">LRV0_1</strain>
    </source>
</reference>
<protein>
    <submittedName>
        <fullName evidence="1">Uncharacterized protein</fullName>
    </submittedName>
</protein>
<comment type="caution">
    <text evidence="1">The sequence shown here is derived from an EMBL/GenBank/DDBJ whole genome shotgun (WGS) entry which is preliminary data.</text>
</comment>
<organism evidence="1 2">
    <name type="scientific">Daphnia magna</name>
    <dbReference type="NCBI Taxonomy" id="35525"/>
    <lineage>
        <taxon>Eukaryota</taxon>
        <taxon>Metazoa</taxon>
        <taxon>Ecdysozoa</taxon>
        <taxon>Arthropoda</taxon>
        <taxon>Crustacea</taxon>
        <taxon>Branchiopoda</taxon>
        <taxon>Diplostraca</taxon>
        <taxon>Cladocera</taxon>
        <taxon>Anomopoda</taxon>
        <taxon>Daphniidae</taxon>
        <taxon>Daphnia</taxon>
    </lineage>
</organism>
<dbReference type="EMBL" id="JAOYFB010000003">
    <property type="protein sequence ID" value="KAK4012236.1"/>
    <property type="molecule type" value="Genomic_DNA"/>
</dbReference>
<dbReference type="Proteomes" id="UP001234178">
    <property type="component" value="Unassembled WGS sequence"/>
</dbReference>
<evidence type="ECO:0000313" key="1">
    <source>
        <dbReference type="EMBL" id="KAK4012236.1"/>
    </source>
</evidence>
<accession>A0ABQ9ZH47</accession>
<sequence length="80" mass="9301">MEGTTRDKNGSRLAVLLLQKGELTRCKALMGHIYGDAKRTTYLGITVFGDCFNRIFRHCIGYLVVNPFYVYDREYEFLQI</sequence>
<proteinExistence type="predicted"/>
<keyword evidence="2" id="KW-1185">Reference proteome</keyword>
<name>A0ABQ9ZH47_9CRUS</name>
<gene>
    <name evidence="1" type="ORF">OUZ56_021337</name>
</gene>